<keyword evidence="4" id="KW-0238">DNA-binding</keyword>
<comment type="caution">
    <text evidence="9">The sequence shown here is derived from an EMBL/GenBank/DDBJ whole genome shotgun (WGS) entry which is preliminary data.</text>
</comment>
<dbReference type="PROSITE" id="PS01124">
    <property type="entry name" value="HTH_ARAC_FAMILY_2"/>
    <property type="match status" value="1"/>
</dbReference>
<proteinExistence type="predicted"/>
<dbReference type="PATRIC" id="fig|54915.3.peg.6979"/>
<feature type="domain" description="HTH araC/xylS-type" evidence="7">
    <location>
        <begin position="81"/>
        <end position="179"/>
    </location>
</feature>
<reference evidence="10" key="1">
    <citation type="submission" date="2015-07" db="EMBL/GenBank/DDBJ databases">
        <title>Genome sequencing project for genomic taxonomy and phylogenomics of Bacillus-like bacteria.</title>
        <authorList>
            <person name="Liu B."/>
            <person name="Wang J."/>
            <person name="Zhu Y."/>
            <person name="Liu G."/>
            <person name="Chen Q."/>
            <person name="Chen Z."/>
            <person name="Lan J."/>
            <person name="Che J."/>
            <person name="Ge C."/>
            <person name="Shi H."/>
            <person name="Pan Z."/>
            <person name="Liu X."/>
        </authorList>
    </citation>
    <scope>NUCLEOTIDE SEQUENCE [LARGE SCALE GENOMIC DNA]</scope>
    <source>
        <strain evidence="10">DSM 9887</strain>
    </source>
</reference>
<dbReference type="PANTHER" id="PTHR43280">
    <property type="entry name" value="ARAC-FAMILY TRANSCRIPTIONAL REGULATOR"/>
    <property type="match status" value="1"/>
</dbReference>
<evidence type="ECO:0000256" key="1">
    <source>
        <dbReference type="ARBA" id="ARBA00001947"/>
    </source>
</evidence>
<evidence type="ECO:0000313" key="10">
    <source>
        <dbReference type="Proteomes" id="UP000036834"/>
    </source>
</evidence>
<reference evidence="8 11" key="3">
    <citation type="submission" date="2019-06" db="EMBL/GenBank/DDBJ databases">
        <title>Whole genome shotgun sequence of Brevibacillus reuszeri NBRC 15719.</title>
        <authorList>
            <person name="Hosoyama A."/>
            <person name="Uohara A."/>
            <person name="Ohji S."/>
            <person name="Ichikawa N."/>
        </authorList>
    </citation>
    <scope>NUCLEOTIDE SEQUENCE [LARGE SCALE GENOMIC DNA]</scope>
    <source>
        <strain evidence="8 11">NBRC 15719</strain>
    </source>
</reference>
<dbReference type="GO" id="GO:0006281">
    <property type="term" value="P:DNA repair"/>
    <property type="evidence" value="ECO:0007669"/>
    <property type="project" value="InterPro"/>
</dbReference>
<evidence type="ECO:0000256" key="5">
    <source>
        <dbReference type="ARBA" id="ARBA00023159"/>
    </source>
</evidence>
<dbReference type="GO" id="GO:0008168">
    <property type="term" value="F:methyltransferase activity"/>
    <property type="evidence" value="ECO:0007669"/>
    <property type="project" value="UniProtKB-KW"/>
</dbReference>
<comment type="cofactor">
    <cofactor evidence="1">
        <name>Zn(2+)</name>
        <dbReference type="ChEBI" id="CHEBI:29105"/>
    </cofactor>
</comment>
<dbReference type="PANTHER" id="PTHR43280:SF2">
    <property type="entry name" value="HTH-TYPE TRANSCRIPTIONAL REGULATOR EXSA"/>
    <property type="match status" value="1"/>
</dbReference>
<accession>A0A0K9YYU1</accession>
<name>A0A0K9YYU1_9BACL</name>
<dbReference type="SMART" id="SM00342">
    <property type="entry name" value="HTH_ARAC"/>
    <property type="match status" value="1"/>
</dbReference>
<dbReference type="Pfam" id="PF12833">
    <property type="entry name" value="HTH_18"/>
    <property type="match status" value="1"/>
</dbReference>
<keyword evidence="6" id="KW-0804">Transcription</keyword>
<dbReference type="Gene3D" id="3.40.10.10">
    <property type="entry name" value="DNA Methylphosphotriester Repair Domain"/>
    <property type="match status" value="1"/>
</dbReference>
<evidence type="ECO:0000256" key="4">
    <source>
        <dbReference type="ARBA" id="ARBA00023125"/>
    </source>
</evidence>
<dbReference type="SUPFAM" id="SSF46689">
    <property type="entry name" value="Homeodomain-like"/>
    <property type="match status" value="2"/>
</dbReference>
<dbReference type="AlphaFoldDB" id="A0A0K9YYU1"/>
<evidence type="ECO:0000256" key="3">
    <source>
        <dbReference type="ARBA" id="ARBA00023015"/>
    </source>
</evidence>
<dbReference type="SUPFAM" id="SSF57884">
    <property type="entry name" value="Ada DNA repair protein, N-terminal domain (N-Ada 10)"/>
    <property type="match status" value="1"/>
</dbReference>
<dbReference type="InterPro" id="IPR004026">
    <property type="entry name" value="Ada_DNA_repair_Zn-bd"/>
</dbReference>
<keyword evidence="3" id="KW-0805">Transcription regulation</keyword>
<evidence type="ECO:0000256" key="2">
    <source>
        <dbReference type="ARBA" id="ARBA00022603"/>
    </source>
</evidence>
<dbReference type="OrthoDB" id="9802228at2"/>
<protein>
    <submittedName>
        <fullName evidence="9">AraC family transcriptional regulator</fullName>
    </submittedName>
    <submittedName>
        <fullName evidence="8">Bifunctional transcriptional activator/DNA repair enzyme AdaA</fullName>
    </submittedName>
</protein>
<dbReference type="EMBL" id="LGIQ01000005">
    <property type="protein sequence ID" value="KNB73807.1"/>
    <property type="molecule type" value="Genomic_DNA"/>
</dbReference>
<dbReference type="Gene3D" id="1.10.10.60">
    <property type="entry name" value="Homeodomain-like"/>
    <property type="match status" value="2"/>
</dbReference>
<dbReference type="GO" id="GO:0008270">
    <property type="term" value="F:zinc ion binding"/>
    <property type="evidence" value="ECO:0007669"/>
    <property type="project" value="InterPro"/>
</dbReference>
<keyword evidence="11" id="KW-1185">Reference proteome</keyword>
<dbReference type="RefSeq" id="WP_049737818.1">
    <property type="nucleotide sequence ID" value="NZ_BJON01000019.1"/>
</dbReference>
<evidence type="ECO:0000313" key="9">
    <source>
        <dbReference type="EMBL" id="KNB73807.1"/>
    </source>
</evidence>
<keyword evidence="2" id="KW-0489">Methyltransferase</keyword>
<sequence>MNEEYWQAIVECDHAYDGQFWYGVLTTGIFCRPSCKSRVPKKENIRIFANTVEPEKIGLRPCKRCQPHVQHWRPADEELASRVEQLIDACYQEPLTLQEIASRLFVSPYYLQRSFTKLKLCSPTQYLSQKRVEAAKELLSETTGSVTDIAMQVGFRTSAYFAQVFHKVTGQTPTQYRTQMMRELK</sequence>
<evidence type="ECO:0000313" key="11">
    <source>
        <dbReference type="Proteomes" id="UP000319578"/>
    </source>
</evidence>
<reference evidence="9" key="2">
    <citation type="submission" date="2015-07" db="EMBL/GenBank/DDBJ databases">
        <title>MeaNS - Measles Nucleotide Surveillance Program.</title>
        <authorList>
            <person name="Tran T."/>
            <person name="Druce J."/>
        </authorList>
    </citation>
    <scope>NUCLEOTIDE SEQUENCE</scope>
    <source>
        <strain evidence="9">DSM 9887</strain>
    </source>
</reference>
<dbReference type="GO" id="GO:0003700">
    <property type="term" value="F:DNA-binding transcription factor activity"/>
    <property type="evidence" value="ECO:0007669"/>
    <property type="project" value="InterPro"/>
</dbReference>
<dbReference type="Proteomes" id="UP000036834">
    <property type="component" value="Unassembled WGS sequence"/>
</dbReference>
<organism evidence="9 10">
    <name type="scientific">Brevibacillus reuszeri</name>
    <dbReference type="NCBI Taxonomy" id="54915"/>
    <lineage>
        <taxon>Bacteria</taxon>
        <taxon>Bacillati</taxon>
        <taxon>Bacillota</taxon>
        <taxon>Bacilli</taxon>
        <taxon>Bacillales</taxon>
        <taxon>Paenibacillaceae</taxon>
        <taxon>Brevibacillus</taxon>
    </lineage>
</organism>
<evidence type="ECO:0000259" key="7">
    <source>
        <dbReference type="PROSITE" id="PS01124"/>
    </source>
</evidence>
<dbReference type="InterPro" id="IPR009057">
    <property type="entry name" value="Homeodomain-like_sf"/>
</dbReference>
<dbReference type="GO" id="GO:0043565">
    <property type="term" value="F:sequence-specific DNA binding"/>
    <property type="evidence" value="ECO:0007669"/>
    <property type="project" value="InterPro"/>
</dbReference>
<dbReference type="InterPro" id="IPR020449">
    <property type="entry name" value="Tscrpt_reg_AraC-type_HTH"/>
</dbReference>
<dbReference type="Pfam" id="PF02805">
    <property type="entry name" value="Ada_Zn_binding"/>
    <property type="match status" value="1"/>
</dbReference>
<dbReference type="InterPro" id="IPR018060">
    <property type="entry name" value="HTH_AraC"/>
</dbReference>
<dbReference type="STRING" id="54915.ADS79_07710"/>
<evidence type="ECO:0000313" key="8">
    <source>
        <dbReference type="EMBL" id="GED71126.1"/>
    </source>
</evidence>
<evidence type="ECO:0000256" key="6">
    <source>
        <dbReference type="ARBA" id="ARBA00023163"/>
    </source>
</evidence>
<dbReference type="Proteomes" id="UP000319578">
    <property type="component" value="Unassembled WGS sequence"/>
</dbReference>
<keyword evidence="5" id="KW-0010">Activator</keyword>
<dbReference type="PIRSF" id="PIRSF000408">
    <property type="entry name" value="Alkyltransferas_AdaA"/>
    <property type="match status" value="1"/>
</dbReference>
<dbReference type="EMBL" id="BJON01000019">
    <property type="protein sequence ID" value="GED71126.1"/>
    <property type="molecule type" value="Genomic_DNA"/>
</dbReference>
<dbReference type="GO" id="GO:0032259">
    <property type="term" value="P:methylation"/>
    <property type="evidence" value="ECO:0007669"/>
    <property type="project" value="UniProtKB-KW"/>
</dbReference>
<keyword evidence="2" id="KW-0808">Transferase</keyword>
<dbReference type="InterPro" id="IPR035451">
    <property type="entry name" value="Ada-like_dom_sf"/>
</dbReference>
<gene>
    <name evidence="8" type="primary">adaA</name>
    <name evidence="9" type="ORF">ADS79_07710</name>
    <name evidence="8" type="ORF">BRE01_48280</name>
</gene>
<dbReference type="PRINTS" id="PR00032">
    <property type="entry name" value="HTHARAC"/>
</dbReference>
<dbReference type="InterPro" id="IPR016220">
    <property type="entry name" value="Me-P-triester_DNA_alkyl-Trfase"/>
</dbReference>